<evidence type="ECO:0000313" key="2">
    <source>
        <dbReference type="EMBL" id="BDE04955.1"/>
    </source>
</evidence>
<dbReference type="AlphaFoldDB" id="A0AAN1XSB5"/>
<accession>A0AAN1XSB5</accession>
<reference evidence="2 3" key="1">
    <citation type="journal article" date="2022" name="ISME Commun">
        <title>Vulcanimicrobium alpinus gen. nov. sp. nov., the first cultivated representative of the candidate phylum 'Eremiobacterota', is a metabolically versatile aerobic anoxygenic phototroph.</title>
        <authorList>
            <person name="Yabe S."/>
            <person name="Muto K."/>
            <person name="Abe K."/>
            <person name="Yokota A."/>
            <person name="Staudigel H."/>
            <person name="Tebo B.M."/>
        </authorList>
    </citation>
    <scope>NUCLEOTIDE SEQUENCE [LARGE SCALE GENOMIC DNA]</scope>
    <source>
        <strain evidence="2 3">WC8-2</strain>
    </source>
</reference>
<sequence length="219" mass="23925">MWKAFPARLAARTGRRVVAYSRRGYGRSAPRAEPYAHAYMQREGEAVVPAVLAELGIARAVLFGHSDGASIALVAAAEHPMLVEALVLEAPHVFVEDLSVRSIAAARAAWEETDLRARLGRYHDDVDGAFRGWNEIWLSPAFRDWNIEAYAARVRAPMLVIQGEADEYGTRAQVESIAVRAPRVRTCMLAGAGHSPHRDDEGAVLERVAAFLDAPNDAA</sequence>
<gene>
    <name evidence="2" type="ORF">WPS_02310</name>
</gene>
<dbReference type="PANTHER" id="PTHR43194">
    <property type="entry name" value="HYDROLASE ALPHA/BETA FOLD FAMILY"/>
    <property type="match status" value="1"/>
</dbReference>
<dbReference type="InterPro" id="IPR050228">
    <property type="entry name" value="Carboxylesterase_BioH"/>
</dbReference>
<dbReference type="GO" id="GO:0016787">
    <property type="term" value="F:hydrolase activity"/>
    <property type="evidence" value="ECO:0007669"/>
    <property type="project" value="UniProtKB-KW"/>
</dbReference>
<dbReference type="KEGG" id="vab:WPS_02310"/>
<feature type="domain" description="AB hydrolase-1" evidence="1">
    <location>
        <begin position="2"/>
        <end position="205"/>
    </location>
</feature>
<name>A0AAN1XSB5_UNVUL</name>
<dbReference type="SUPFAM" id="SSF53474">
    <property type="entry name" value="alpha/beta-Hydrolases"/>
    <property type="match status" value="1"/>
</dbReference>
<evidence type="ECO:0000313" key="3">
    <source>
        <dbReference type="Proteomes" id="UP001317532"/>
    </source>
</evidence>
<dbReference type="PANTHER" id="PTHR43194:SF2">
    <property type="entry name" value="PEROXISOMAL MEMBRANE PROTEIN LPX1"/>
    <property type="match status" value="1"/>
</dbReference>
<dbReference type="InterPro" id="IPR000073">
    <property type="entry name" value="AB_hydrolase_1"/>
</dbReference>
<dbReference type="Gene3D" id="3.40.50.1820">
    <property type="entry name" value="alpha/beta hydrolase"/>
    <property type="match status" value="1"/>
</dbReference>
<keyword evidence="3" id="KW-1185">Reference proteome</keyword>
<dbReference type="EMBL" id="AP025523">
    <property type="protein sequence ID" value="BDE04955.1"/>
    <property type="molecule type" value="Genomic_DNA"/>
</dbReference>
<dbReference type="Proteomes" id="UP001317532">
    <property type="component" value="Chromosome"/>
</dbReference>
<dbReference type="Pfam" id="PF12697">
    <property type="entry name" value="Abhydrolase_6"/>
    <property type="match status" value="1"/>
</dbReference>
<proteinExistence type="predicted"/>
<keyword evidence="2" id="KW-0378">Hydrolase</keyword>
<protein>
    <submittedName>
        <fullName evidence="2">Hydrolase</fullName>
    </submittedName>
</protein>
<evidence type="ECO:0000259" key="1">
    <source>
        <dbReference type="Pfam" id="PF12697"/>
    </source>
</evidence>
<dbReference type="InterPro" id="IPR029058">
    <property type="entry name" value="AB_hydrolase_fold"/>
</dbReference>
<organism evidence="2 3">
    <name type="scientific">Vulcanimicrobium alpinum</name>
    <dbReference type="NCBI Taxonomy" id="3016050"/>
    <lineage>
        <taxon>Bacteria</taxon>
        <taxon>Bacillati</taxon>
        <taxon>Vulcanimicrobiota</taxon>
        <taxon>Vulcanimicrobiia</taxon>
        <taxon>Vulcanimicrobiales</taxon>
        <taxon>Vulcanimicrobiaceae</taxon>
        <taxon>Vulcanimicrobium</taxon>
    </lineage>
</organism>